<feature type="transmembrane region" description="Helical" evidence="10">
    <location>
        <begin position="21"/>
        <end position="40"/>
    </location>
</feature>
<protein>
    <recommendedName>
        <fullName evidence="10">Ion-translocating oxidoreductase complex subunit D</fullName>
        <ecNumber evidence="10">7.-.-.-</ecNumber>
    </recommendedName>
    <alternativeName>
        <fullName evidence="10">Rnf electron transport complex subunit D</fullName>
    </alternativeName>
</protein>
<proteinExistence type="inferred from homology"/>
<gene>
    <name evidence="10" type="primary">rnfD</name>
    <name evidence="11" type="ORF">DealDRAFT_1043</name>
</gene>
<feature type="transmembrane region" description="Helical" evidence="10">
    <location>
        <begin position="227"/>
        <end position="244"/>
    </location>
</feature>
<name>C0GEY4_DETAL</name>
<comment type="subunit">
    <text evidence="10">The complex is composed of six subunits: RnfA, RnfB, RnfC, RnfD, RnfE and RnfG.</text>
</comment>
<organism evidence="11 12">
    <name type="scientific">Dethiobacter alkaliphilus AHT 1</name>
    <dbReference type="NCBI Taxonomy" id="555088"/>
    <lineage>
        <taxon>Bacteria</taxon>
        <taxon>Bacillati</taxon>
        <taxon>Bacillota</taxon>
        <taxon>Dethiobacteria</taxon>
        <taxon>Dethiobacterales</taxon>
        <taxon>Dethiobacteraceae</taxon>
        <taxon>Dethiobacter</taxon>
    </lineage>
</organism>
<dbReference type="NCBIfam" id="TIGR01946">
    <property type="entry name" value="rnfD"/>
    <property type="match status" value="1"/>
</dbReference>
<keyword evidence="1 10" id="KW-0813">Transport</keyword>
<dbReference type="AlphaFoldDB" id="C0GEY4"/>
<dbReference type="PANTHER" id="PTHR30578">
    <property type="entry name" value="ELECTRON TRANSPORT COMPLEX PROTEIN RNFD"/>
    <property type="match status" value="1"/>
</dbReference>
<dbReference type="HAMAP" id="MF_00462">
    <property type="entry name" value="RsxD_RnfD"/>
    <property type="match status" value="1"/>
</dbReference>
<keyword evidence="2 10" id="KW-0597">Phosphoprotein</keyword>
<evidence type="ECO:0000256" key="2">
    <source>
        <dbReference type="ARBA" id="ARBA00022553"/>
    </source>
</evidence>
<keyword evidence="4 10" id="KW-0288">FMN</keyword>
<keyword evidence="6 10" id="KW-1278">Translocase</keyword>
<comment type="caution">
    <text evidence="11">The sequence shown here is derived from an EMBL/GenBank/DDBJ whole genome shotgun (WGS) entry which is preliminary data.</text>
</comment>
<keyword evidence="9 10" id="KW-0472">Membrane</keyword>
<feature type="transmembrane region" description="Helical" evidence="10">
    <location>
        <begin position="256"/>
        <end position="274"/>
    </location>
</feature>
<keyword evidence="10" id="KW-1003">Cell membrane</keyword>
<dbReference type="eggNOG" id="COG4658">
    <property type="taxonomic scope" value="Bacteria"/>
</dbReference>
<dbReference type="STRING" id="555088.DealDRAFT_1043"/>
<evidence type="ECO:0000313" key="12">
    <source>
        <dbReference type="Proteomes" id="UP000006443"/>
    </source>
</evidence>
<evidence type="ECO:0000256" key="5">
    <source>
        <dbReference type="ARBA" id="ARBA00022692"/>
    </source>
</evidence>
<evidence type="ECO:0000256" key="9">
    <source>
        <dbReference type="ARBA" id="ARBA00023136"/>
    </source>
</evidence>
<dbReference type="InterPro" id="IPR004338">
    <property type="entry name" value="NqrB/RnfD"/>
</dbReference>
<evidence type="ECO:0000256" key="10">
    <source>
        <dbReference type="HAMAP-Rule" id="MF_00462"/>
    </source>
</evidence>
<keyword evidence="12" id="KW-1185">Reference proteome</keyword>
<sequence>MERKLIVTSSPHIKTPESVQSVMIDVLVALFPAALAGVIFFGWPALLTMVLCTVSAMVAEALVLREKNIFGDGSAAVTGLLLAMVLPPAVPWWISVLGGAIAIIIGKQVFGGIGNNIFNPALVARAILLASWAGHLTYWVRPVDLTTAATPLELGADAFSFTNLFVGAIPGSLGETSAFALILGAAWLFYKGHIDWRIPGGYIGTVFVMGLLFEGFGSPMAMVSAGLFHVLAGGVLLGALFMATDMVTSPVTARGRLIFGIGCGVMTMLVRLYGAFPEGVTFAILLMNALTPLIDNLTLPTKYGEVAK</sequence>
<dbReference type="EC" id="7.-.-.-" evidence="10"/>
<feature type="transmembrane region" description="Helical" evidence="10">
    <location>
        <begin position="161"/>
        <end position="190"/>
    </location>
</feature>
<dbReference type="EMBL" id="ACJM01000004">
    <property type="protein sequence ID" value="EEG78166.1"/>
    <property type="molecule type" value="Genomic_DNA"/>
</dbReference>
<comment type="cofactor">
    <cofactor evidence="10">
        <name>FMN</name>
        <dbReference type="ChEBI" id="CHEBI:58210"/>
    </cofactor>
</comment>
<evidence type="ECO:0000256" key="1">
    <source>
        <dbReference type="ARBA" id="ARBA00022448"/>
    </source>
</evidence>
<dbReference type="GO" id="GO:0005886">
    <property type="term" value="C:plasma membrane"/>
    <property type="evidence" value="ECO:0007669"/>
    <property type="project" value="UniProtKB-SubCell"/>
</dbReference>
<feature type="transmembrane region" description="Helical" evidence="10">
    <location>
        <begin position="122"/>
        <end position="141"/>
    </location>
</feature>
<dbReference type="PANTHER" id="PTHR30578:SF0">
    <property type="entry name" value="ION-TRANSLOCATING OXIDOREDUCTASE COMPLEX SUBUNIT D"/>
    <property type="match status" value="1"/>
</dbReference>
<evidence type="ECO:0000256" key="6">
    <source>
        <dbReference type="ARBA" id="ARBA00022967"/>
    </source>
</evidence>
<dbReference type="OrthoDB" id="9776359at2"/>
<dbReference type="Proteomes" id="UP000006443">
    <property type="component" value="Unassembled WGS sequence"/>
</dbReference>
<dbReference type="GO" id="GO:0022900">
    <property type="term" value="P:electron transport chain"/>
    <property type="evidence" value="ECO:0007669"/>
    <property type="project" value="UniProtKB-UniRule"/>
</dbReference>
<comment type="similarity">
    <text evidence="10">Belongs to the NqrB/RnfD family.</text>
</comment>
<dbReference type="RefSeq" id="WP_008515516.1">
    <property type="nucleotide sequence ID" value="NZ_ACJM01000004.1"/>
</dbReference>
<evidence type="ECO:0000256" key="7">
    <source>
        <dbReference type="ARBA" id="ARBA00022982"/>
    </source>
</evidence>
<dbReference type="Pfam" id="PF03116">
    <property type="entry name" value="NQR2_RnfD_RnfE"/>
    <property type="match status" value="1"/>
</dbReference>
<feature type="transmembrane region" description="Helical" evidence="10">
    <location>
        <begin position="92"/>
        <end position="110"/>
    </location>
</feature>
<evidence type="ECO:0000256" key="3">
    <source>
        <dbReference type="ARBA" id="ARBA00022630"/>
    </source>
</evidence>
<keyword evidence="3 10" id="KW-0285">Flavoprotein</keyword>
<evidence type="ECO:0000256" key="4">
    <source>
        <dbReference type="ARBA" id="ARBA00022643"/>
    </source>
</evidence>
<accession>C0GEY4</accession>
<feature type="transmembrane region" description="Helical" evidence="10">
    <location>
        <begin position="202"/>
        <end position="221"/>
    </location>
</feature>
<reference evidence="11 12" key="1">
    <citation type="submission" date="2009-02" db="EMBL/GenBank/DDBJ databases">
        <title>Sequencing of the draft genome and assembly of Dethiobacter alkaliphilus AHT 1.</title>
        <authorList>
            <consortium name="US DOE Joint Genome Institute (JGI-PGF)"/>
            <person name="Lucas S."/>
            <person name="Copeland A."/>
            <person name="Lapidus A."/>
            <person name="Glavina del Rio T."/>
            <person name="Dalin E."/>
            <person name="Tice H."/>
            <person name="Bruce D."/>
            <person name="Goodwin L."/>
            <person name="Pitluck S."/>
            <person name="Larimer F."/>
            <person name="Land M.L."/>
            <person name="Hauser L."/>
            <person name="Muyzer G."/>
        </authorList>
    </citation>
    <scope>NUCLEOTIDE SEQUENCE [LARGE SCALE GENOMIC DNA]</scope>
    <source>
        <strain evidence="11 12">AHT 1</strain>
    </source>
</reference>
<dbReference type="InterPro" id="IPR011303">
    <property type="entry name" value="RnfD_bac"/>
</dbReference>
<feature type="modified residue" description="FMN phosphoryl threonine" evidence="10">
    <location>
        <position position="150"/>
    </location>
</feature>
<comment type="subcellular location">
    <subcellularLocation>
        <location evidence="10">Cell membrane</location>
        <topology evidence="10">Multi-pass membrane protein</topology>
    </subcellularLocation>
</comment>
<dbReference type="GO" id="GO:0055085">
    <property type="term" value="P:transmembrane transport"/>
    <property type="evidence" value="ECO:0007669"/>
    <property type="project" value="InterPro"/>
</dbReference>
<evidence type="ECO:0000256" key="8">
    <source>
        <dbReference type="ARBA" id="ARBA00022989"/>
    </source>
</evidence>
<keyword evidence="7 10" id="KW-0249">Electron transport</keyword>
<comment type="function">
    <text evidence="10">Part of a membrane-bound complex that couples electron transfer with translocation of ions across the membrane.</text>
</comment>
<keyword evidence="8 10" id="KW-1133">Transmembrane helix</keyword>
<evidence type="ECO:0000313" key="11">
    <source>
        <dbReference type="EMBL" id="EEG78166.1"/>
    </source>
</evidence>
<keyword evidence="5 10" id="KW-0812">Transmembrane</keyword>